<feature type="transmembrane region" description="Helical" evidence="9">
    <location>
        <begin position="85"/>
        <end position="108"/>
    </location>
</feature>
<dbReference type="PANTHER" id="PTHR22777">
    <property type="entry name" value="HEMOLYSIN-RELATED"/>
    <property type="match status" value="1"/>
</dbReference>
<name>A0A2S4JRP5_9SPIO</name>
<dbReference type="PROSITE" id="PS51371">
    <property type="entry name" value="CBS"/>
    <property type="match status" value="2"/>
</dbReference>
<dbReference type="OrthoDB" id="9798188at2"/>
<dbReference type="RefSeq" id="WP_103679989.1">
    <property type="nucleotide sequence ID" value="NZ_LPWH01000062.1"/>
</dbReference>
<dbReference type="PROSITE" id="PS51846">
    <property type="entry name" value="CNNM"/>
    <property type="match status" value="1"/>
</dbReference>
<dbReference type="Pfam" id="PF03471">
    <property type="entry name" value="CorC_HlyC"/>
    <property type="match status" value="1"/>
</dbReference>
<evidence type="ECO:0000256" key="6">
    <source>
        <dbReference type="ARBA" id="ARBA00023136"/>
    </source>
</evidence>
<dbReference type="PANTHER" id="PTHR22777:SF17">
    <property type="entry name" value="UPF0053 PROTEIN SLL0260"/>
    <property type="match status" value="1"/>
</dbReference>
<feature type="domain" description="CBS" evidence="10">
    <location>
        <begin position="266"/>
        <end position="323"/>
    </location>
</feature>
<evidence type="ECO:0000259" key="10">
    <source>
        <dbReference type="PROSITE" id="PS51371"/>
    </source>
</evidence>
<evidence type="ECO:0000259" key="11">
    <source>
        <dbReference type="PROSITE" id="PS51846"/>
    </source>
</evidence>
<feature type="domain" description="CBS" evidence="10">
    <location>
        <begin position="203"/>
        <end position="263"/>
    </location>
</feature>
<dbReference type="Gene3D" id="3.10.580.10">
    <property type="entry name" value="CBS-domain"/>
    <property type="match status" value="1"/>
</dbReference>
<comment type="subcellular location">
    <subcellularLocation>
        <location evidence="1">Membrane</location>
        <topology evidence="1">Multi-pass membrane protein</topology>
    </subcellularLocation>
</comment>
<evidence type="ECO:0000256" key="2">
    <source>
        <dbReference type="ARBA" id="ARBA00022692"/>
    </source>
</evidence>
<evidence type="ECO:0008006" key="14">
    <source>
        <dbReference type="Google" id="ProtNLM"/>
    </source>
</evidence>
<keyword evidence="4 8" id="KW-1133">Transmembrane helix</keyword>
<sequence>MNLTTAIVALVSLVLGSAFFSGAESAFTSLSPAQLAVIRSSRGKAGALVYHLMSRPNHLLSTILIGNNLMNISASALATHITIRLFGSAAVGIMTGVLTLVMLVFAEITPKQVAMANNEFISLHTARILHLLSRILMPLIVLLGGFSRIVARFGGGEEGRHLTLEGLLHIIGHAENAGILEQHKSRAMKNLFRFSDIPVSAVMTHRTDVVSLDQNTSIRNALDTAGATGHSRIPVYQGNPEHIVGVIVTQDLIRNLSEPERPVKTIMMEPMFVPEYRRIDQAMNQILQAKLNLAIVLDEYGGLSGIVSLEDILEEIIGEIYDEHEPREGSKIISLGEGRYSIRADIPLSVINDFLPLPLETRNSDVHTLGGYIVEILGRIPGRSERVRTVAGEFTVSRIRKNRLIEVVWKRPEQNST</sequence>
<dbReference type="SMART" id="SM00116">
    <property type="entry name" value="CBS"/>
    <property type="match status" value="2"/>
</dbReference>
<dbReference type="GO" id="GO:0050660">
    <property type="term" value="F:flavin adenine dinucleotide binding"/>
    <property type="evidence" value="ECO:0007669"/>
    <property type="project" value="InterPro"/>
</dbReference>
<dbReference type="SUPFAM" id="SSF54631">
    <property type="entry name" value="CBS-domain pair"/>
    <property type="match status" value="1"/>
</dbReference>
<gene>
    <name evidence="12" type="ORF">AU468_06355</name>
</gene>
<dbReference type="InterPro" id="IPR016169">
    <property type="entry name" value="FAD-bd_PCMH_sub2"/>
</dbReference>
<keyword evidence="6 8" id="KW-0472">Membrane</keyword>
<dbReference type="InterPro" id="IPR036318">
    <property type="entry name" value="FAD-bd_PCMH-like_sf"/>
</dbReference>
<keyword evidence="5 7" id="KW-0129">CBS domain</keyword>
<keyword evidence="2 8" id="KW-0812">Transmembrane</keyword>
<reference evidence="13" key="1">
    <citation type="submission" date="2015-12" db="EMBL/GenBank/DDBJ databases">
        <authorList>
            <person name="Lodha T.D."/>
            <person name="Chintalapati S."/>
            <person name="Chintalapati V.R."/>
            <person name="Sravanthi T."/>
        </authorList>
    </citation>
    <scope>NUCLEOTIDE SEQUENCE [LARGE SCALE GENOMIC DNA]</scope>
    <source>
        <strain evidence="13">JC133</strain>
    </source>
</reference>
<proteinExistence type="predicted"/>
<keyword evidence="13" id="KW-1185">Reference proteome</keyword>
<evidence type="ECO:0000313" key="13">
    <source>
        <dbReference type="Proteomes" id="UP000237350"/>
    </source>
</evidence>
<evidence type="ECO:0000256" key="8">
    <source>
        <dbReference type="PROSITE-ProRule" id="PRU01193"/>
    </source>
</evidence>
<evidence type="ECO:0000256" key="1">
    <source>
        <dbReference type="ARBA" id="ARBA00004141"/>
    </source>
</evidence>
<dbReference type="InterPro" id="IPR002550">
    <property type="entry name" value="CNNM"/>
</dbReference>
<comment type="caution">
    <text evidence="12">The sequence shown here is derived from an EMBL/GenBank/DDBJ whole genome shotgun (WGS) entry which is preliminary data.</text>
</comment>
<dbReference type="Pfam" id="PF00571">
    <property type="entry name" value="CBS"/>
    <property type="match status" value="2"/>
</dbReference>
<evidence type="ECO:0000256" key="9">
    <source>
        <dbReference type="SAM" id="Phobius"/>
    </source>
</evidence>
<dbReference type="InterPro" id="IPR005170">
    <property type="entry name" value="Transptr-assoc_dom"/>
</dbReference>
<dbReference type="CDD" id="cd04590">
    <property type="entry name" value="CBS_pair_CorC_HlyC_assoc"/>
    <property type="match status" value="1"/>
</dbReference>
<dbReference type="InterPro" id="IPR046342">
    <property type="entry name" value="CBS_dom_sf"/>
</dbReference>
<dbReference type="Proteomes" id="UP000237350">
    <property type="component" value="Unassembled WGS sequence"/>
</dbReference>
<evidence type="ECO:0000256" key="4">
    <source>
        <dbReference type="ARBA" id="ARBA00022989"/>
    </source>
</evidence>
<accession>A0A2S4JRP5</accession>
<dbReference type="Gene3D" id="3.30.465.10">
    <property type="match status" value="1"/>
</dbReference>
<evidence type="ECO:0000256" key="7">
    <source>
        <dbReference type="PROSITE-ProRule" id="PRU00703"/>
    </source>
</evidence>
<feature type="transmembrane region" description="Helical" evidence="9">
    <location>
        <begin position="128"/>
        <end position="151"/>
    </location>
</feature>
<dbReference type="InterPro" id="IPR000644">
    <property type="entry name" value="CBS_dom"/>
</dbReference>
<dbReference type="GO" id="GO:0005886">
    <property type="term" value="C:plasma membrane"/>
    <property type="evidence" value="ECO:0007669"/>
    <property type="project" value="TreeGrafter"/>
</dbReference>
<evidence type="ECO:0000256" key="5">
    <source>
        <dbReference type="ARBA" id="ARBA00023122"/>
    </source>
</evidence>
<keyword evidence="3" id="KW-0677">Repeat</keyword>
<dbReference type="SMART" id="SM01091">
    <property type="entry name" value="CorC_HlyC"/>
    <property type="match status" value="1"/>
</dbReference>
<protein>
    <recommendedName>
        <fullName evidence="14">HlyC/CorC family transporter</fullName>
    </recommendedName>
</protein>
<dbReference type="AlphaFoldDB" id="A0A2S4JRP5"/>
<organism evidence="12 13">
    <name type="scientific">Alkalispirochaeta sphaeroplastigenens</name>
    <dbReference type="NCBI Taxonomy" id="1187066"/>
    <lineage>
        <taxon>Bacteria</taxon>
        <taxon>Pseudomonadati</taxon>
        <taxon>Spirochaetota</taxon>
        <taxon>Spirochaetia</taxon>
        <taxon>Spirochaetales</taxon>
        <taxon>Spirochaetaceae</taxon>
        <taxon>Alkalispirochaeta</taxon>
    </lineage>
</organism>
<dbReference type="InterPro" id="IPR044751">
    <property type="entry name" value="Ion_transp-like_CBS"/>
</dbReference>
<dbReference type="EMBL" id="LPWH01000062">
    <property type="protein sequence ID" value="POR02209.1"/>
    <property type="molecule type" value="Genomic_DNA"/>
</dbReference>
<dbReference type="SUPFAM" id="SSF56176">
    <property type="entry name" value="FAD-binding/transporter-associated domain-like"/>
    <property type="match status" value="1"/>
</dbReference>
<dbReference type="FunFam" id="3.10.580.10:FF:000002">
    <property type="entry name" value="Magnesium/cobalt efflux protein CorC"/>
    <property type="match status" value="1"/>
</dbReference>
<evidence type="ECO:0000256" key="3">
    <source>
        <dbReference type="ARBA" id="ARBA00022737"/>
    </source>
</evidence>
<dbReference type="Pfam" id="PF01595">
    <property type="entry name" value="CNNM"/>
    <property type="match status" value="1"/>
</dbReference>
<feature type="domain" description="CNNM transmembrane" evidence="11">
    <location>
        <begin position="1"/>
        <end position="184"/>
    </location>
</feature>
<evidence type="ECO:0000313" key="12">
    <source>
        <dbReference type="EMBL" id="POR02209.1"/>
    </source>
</evidence>